<gene>
    <name evidence="2" type="ORF">HMPREF0653_01547</name>
</gene>
<dbReference type="Proteomes" id="UP000016660">
    <property type="component" value="Unassembled WGS sequence"/>
</dbReference>
<feature type="compositionally biased region" description="Basic residues" evidence="1">
    <location>
        <begin position="75"/>
        <end position="92"/>
    </location>
</feature>
<accession>A0ABN0NRP7</accession>
<evidence type="ECO:0000313" key="3">
    <source>
        <dbReference type="Proteomes" id="UP000016660"/>
    </source>
</evidence>
<comment type="caution">
    <text evidence="2">The sequence shown here is derived from an EMBL/GenBank/DDBJ whole genome shotgun (WGS) entry which is preliminary data.</text>
</comment>
<keyword evidence="3" id="KW-1185">Reference proteome</keyword>
<organism evidence="2 3">
    <name type="scientific">Prevotella disiens JCM 6334 = ATCC 29426</name>
    <dbReference type="NCBI Taxonomy" id="1235811"/>
    <lineage>
        <taxon>Bacteria</taxon>
        <taxon>Pseudomonadati</taxon>
        <taxon>Bacteroidota</taxon>
        <taxon>Bacteroidia</taxon>
        <taxon>Bacteroidales</taxon>
        <taxon>Prevotellaceae</taxon>
        <taxon>Prevotella</taxon>
    </lineage>
</organism>
<feature type="region of interest" description="Disordered" evidence="1">
    <location>
        <begin position="62"/>
        <end position="94"/>
    </location>
</feature>
<name>A0ABN0NRP7_9BACT</name>
<reference evidence="2 3" key="1">
    <citation type="submission" date="2013-06" db="EMBL/GenBank/DDBJ databases">
        <authorList>
            <person name="Weinstock G."/>
            <person name="Sodergren E."/>
            <person name="Lobos E.A."/>
            <person name="Fulton L."/>
            <person name="Fulton R."/>
            <person name="Courtney L."/>
            <person name="Fronick C."/>
            <person name="O'Laughlin M."/>
            <person name="Godfrey J."/>
            <person name="Wilson R.M."/>
            <person name="Miner T."/>
            <person name="Farmer C."/>
            <person name="Delehaunty K."/>
            <person name="Cordes M."/>
            <person name="Minx P."/>
            <person name="Tomlinson C."/>
            <person name="Chen J."/>
            <person name="Wollam A."/>
            <person name="Pepin K.H."/>
            <person name="Bhonagiri V."/>
            <person name="Zhang X."/>
            <person name="Warren W."/>
            <person name="Mitreva M."/>
            <person name="Mardis E.R."/>
            <person name="Wilson R.K."/>
        </authorList>
    </citation>
    <scope>NUCLEOTIDE SEQUENCE [LARGE SCALE GENOMIC DNA]</scope>
    <source>
        <strain evidence="2 3">ATCC 29426</strain>
    </source>
</reference>
<protein>
    <submittedName>
        <fullName evidence="2">Uncharacterized protein</fullName>
    </submittedName>
</protein>
<evidence type="ECO:0000256" key="1">
    <source>
        <dbReference type="SAM" id="MobiDB-lite"/>
    </source>
</evidence>
<proteinExistence type="predicted"/>
<sequence length="109" mass="12320">MVGIPSFIIAAFSFIKVEKVVNPPQKPVVSSRRVLGVSQLFIDSEEIKPMMKQPKTLTVKVPNGKVELHETAKRRDTRKRNPPPKKLPKPTSKKSLNIFFCGQSYELCN</sequence>
<evidence type="ECO:0000313" key="2">
    <source>
        <dbReference type="EMBL" id="ERJ76299.1"/>
    </source>
</evidence>
<dbReference type="EMBL" id="AWUY01000135">
    <property type="protein sequence ID" value="ERJ76299.1"/>
    <property type="molecule type" value="Genomic_DNA"/>
</dbReference>